<comment type="subcellular location">
    <subcellularLocation>
        <location evidence="1">Cell projection</location>
        <location evidence="1">Cilium</location>
    </subcellularLocation>
    <subcellularLocation>
        <location evidence="2">Cytoplasm</location>
        <location evidence="2">Cytoskeleton</location>
    </subcellularLocation>
</comment>
<evidence type="ECO:0000256" key="4">
    <source>
        <dbReference type="ARBA" id="ARBA00023212"/>
    </source>
</evidence>
<reference evidence="8" key="1">
    <citation type="submission" date="2025-08" db="UniProtKB">
        <authorList>
            <consortium name="Ensembl"/>
        </authorList>
    </citation>
    <scope>IDENTIFICATION</scope>
</reference>
<dbReference type="Ensembl" id="ENSDLAT00005051923.2">
    <property type="protein sequence ID" value="ENSDLAP00005048702.2"/>
    <property type="gene ID" value="ENSDLAG00005021357.2"/>
</dbReference>
<dbReference type="AlphaFoldDB" id="A0A8C4HVX6"/>
<dbReference type="GO" id="GO:0097546">
    <property type="term" value="C:ciliary base"/>
    <property type="evidence" value="ECO:0007669"/>
    <property type="project" value="TreeGrafter"/>
</dbReference>
<protein>
    <submittedName>
        <fullName evidence="8">Cilia and flagella associated protein 144</fullName>
    </submittedName>
</protein>
<feature type="transmembrane region" description="Helical" evidence="7">
    <location>
        <begin position="39"/>
        <end position="61"/>
    </location>
</feature>
<keyword evidence="7" id="KW-0812">Transmembrane</keyword>
<name>A0A8C4HVX6_DICLA</name>
<accession>A0A8C4HVX6</accession>
<keyword evidence="5" id="KW-0966">Cell projection</keyword>
<keyword evidence="3" id="KW-0963">Cytoplasm</keyword>
<evidence type="ECO:0000313" key="8">
    <source>
        <dbReference type="Ensembl" id="ENSDLAP00005048702.2"/>
    </source>
</evidence>
<keyword evidence="7" id="KW-1133">Transmembrane helix</keyword>
<reference evidence="8" key="2">
    <citation type="submission" date="2025-09" db="UniProtKB">
        <authorList>
            <consortium name="Ensembl"/>
        </authorList>
    </citation>
    <scope>IDENTIFICATION</scope>
</reference>
<keyword evidence="7" id="KW-0472">Membrane</keyword>
<proteinExistence type="inferred from homology"/>
<evidence type="ECO:0000256" key="2">
    <source>
        <dbReference type="ARBA" id="ARBA00004245"/>
    </source>
</evidence>
<organism evidence="8 9">
    <name type="scientific">Dicentrarchus labrax</name>
    <name type="common">European seabass</name>
    <name type="synonym">Morone labrax</name>
    <dbReference type="NCBI Taxonomy" id="13489"/>
    <lineage>
        <taxon>Eukaryota</taxon>
        <taxon>Metazoa</taxon>
        <taxon>Chordata</taxon>
        <taxon>Craniata</taxon>
        <taxon>Vertebrata</taxon>
        <taxon>Euteleostomi</taxon>
        <taxon>Actinopterygii</taxon>
        <taxon>Neopterygii</taxon>
        <taxon>Teleostei</taxon>
        <taxon>Neoteleostei</taxon>
        <taxon>Acanthomorphata</taxon>
        <taxon>Eupercaria</taxon>
        <taxon>Moronidae</taxon>
        <taxon>Dicentrarchus</taxon>
    </lineage>
</organism>
<dbReference type="GeneTree" id="ENSGT00390000006224"/>
<keyword evidence="4" id="KW-0206">Cytoskeleton</keyword>
<dbReference type="PANTHER" id="PTHR33865">
    <property type="entry name" value="PROTEIN FAM183B"/>
    <property type="match status" value="1"/>
</dbReference>
<dbReference type="Pfam" id="PF14886">
    <property type="entry name" value="FAM183"/>
    <property type="match status" value="1"/>
</dbReference>
<sequence>MSALRHRVFEPHHCSTTQCLLLLGNAHKKTNINPYTSKAILFGQLSVSVLIGCFFFFFFFLNMSGNKLDLVHQNAIHVETIRKEQRHQKLHTEFNINPCRKLHVLPDKPMSRKQTEVIAANSDFIEAFHKARQEPTKKYKQPQTESQEIGWISTPLIPSNRNDMRYNFYRFSTDVTIHKEYALRSSN</sequence>
<evidence type="ECO:0000256" key="7">
    <source>
        <dbReference type="SAM" id="Phobius"/>
    </source>
</evidence>
<keyword evidence="9" id="KW-1185">Reference proteome</keyword>
<dbReference type="GO" id="GO:0005856">
    <property type="term" value="C:cytoskeleton"/>
    <property type="evidence" value="ECO:0007669"/>
    <property type="project" value="UniProtKB-SubCell"/>
</dbReference>
<dbReference type="InterPro" id="IPR029214">
    <property type="entry name" value="CFAP144"/>
</dbReference>
<evidence type="ECO:0000313" key="9">
    <source>
        <dbReference type="Proteomes" id="UP000694389"/>
    </source>
</evidence>
<comment type="similarity">
    <text evidence="6">Belongs to the CFAP144 family.</text>
</comment>
<evidence type="ECO:0000256" key="5">
    <source>
        <dbReference type="ARBA" id="ARBA00023273"/>
    </source>
</evidence>
<evidence type="ECO:0000256" key="3">
    <source>
        <dbReference type="ARBA" id="ARBA00022490"/>
    </source>
</evidence>
<dbReference type="PANTHER" id="PTHR33865:SF3">
    <property type="entry name" value="PROTEIN FAM183B"/>
    <property type="match status" value="1"/>
</dbReference>
<dbReference type="Proteomes" id="UP000694389">
    <property type="component" value="Unassembled WGS sequence"/>
</dbReference>
<evidence type="ECO:0000256" key="6">
    <source>
        <dbReference type="ARBA" id="ARBA00034777"/>
    </source>
</evidence>
<evidence type="ECO:0000256" key="1">
    <source>
        <dbReference type="ARBA" id="ARBA00004138"/>
    </source>
</evidence>